<proteinExistence type="predicted"/>
<evidence type="ECO:0000313" key="2">
    <source>
        <dbReference type="Proteomes" id="UP000010366"/>
    </source>
</evidence>
<dbReference type="KEGG" id="cmp:Cha6605_1703"/>
<accession>K9UF63</accession>
<keyword evidence="2" id="KW-1185">Reference proteome</keyword>
<dbReference type="AlphaFoldDB" id="K9UF63"/>
<evidence type="ECO:0000313" key="1">
    <source>
        <dbReference type="EMBL" id="AFY92834.1"/>
    </source>
</evidence>
<dbReference type="eggNOG" id="COG3316">
    <property type="taxonomic scope" value="Bacteria"/>
</dbReference>
<dbReference type="Proteomes" id="UP000010366">
    <property type="component" value="Chromosome"/>
</dbReference>
<organism evidence="1 2">
    <name type="scientific">Chamaesiphon minutus (strain ATCC 27169 / PCC 6605)</name>
    <dbReference type="NCBI Taxonomy" id="1173020"/>
    <lineage>
        <taxon>Bacteria</taxon>
        <taxon>Bacillati</taxon>
        <taxon>Cyanobacteriota</taxon>
        <taxon>Cyanophyceae</taxon>
        <taxon>Gomontiellales</taxon>
        <taxon>Chamaesiphonaceae</taxon>
        <taxon>Chamaesiphon</taxon>
    </lineage>
</organism>
<gene>
    <name evidence="1" type="ORF">Cha6605_1703</name>
</gene>
<sequence>MKRHQPFKWCHFLPDVILLNVRWYCRYALSYWDLEEMMLERGVEVDHTTLFISINFLTRIHHFTRRALIVH</sequence>
<name>K9UF63_CHAP6</name>
<evidence type="ECO:0008006" key="3">
    <source>
        <dbReference type="Google" id="ProtNLM"/>
    </source>
</evidence>
<dbReference type="HOGENOM" id="CLU_067322_4_4_3"/>
<dbReference type="EMBL" id="CP003600">
    <property type="protein sequence ID" value="AFY92834.1"/>
    <property type="molecule type" value="Genomic_DNA"/>
</dbReference>
<dbReference type="STRING" id="1173020.Cha6605_1703"/>
<protein>
    <recommendedName>
        <fullName evidence="3">Transposase</fullName>
    </recommendedName>
</protein>
<reference evidence="1 2" key="1">
    <citation type="submission" date="2012-05" db="EMBL/GenBank/DDBJ databases">
        <title>Finished chromosome of genome of Chamaesiphon sp. PCC 6605.</title>
        <authorList>
            <consortium name="US DOE Joint Genome Institute"/>
            <person name="Gugger M."/>
            <person name="Coursin T."/>
            <person name="Rippka R."/>
            <person name="Tandeau De Marsac N."/>
            <person name="Huntemann M."/>
            <person name="Wei C.-L."/>
            <person name="Han J."/>
            <person name="Detter J.C."/>
            <person name="Han C."/>
            <person name="Tapia R."/>
            <person name="Chen A."/>
            <person name="Kyrpides N."/>
            <person name="Mavromatis K."/>
            <person name="Markowitz V."/>
            <person name="Szeto E."/>
            <person name="Ivanova N."/>
            <person name="Pagani I."/>
            <person name="Pati A."/>
            <person name="Goodwin L."/>
            <person name="Nordberg H.P."/>
            <person name="Cantor M.N."/>
            <person name="Hua S.X."/>
            <person name="Woyke T."/>
            <person name="Kerfeld C.A."/>
        </authorList>
    </citation>
    <scope>NUCLEOTIDE SEQUENCE [LARGE SCALE GENOMIC DNA]</scope>
    <source>
        <strain evidence="2">ATCC 27169 / PCC 6605</strain>
    </source>
</reference>